<proteinExistence type="predicted"/>
<dbReference type="Proteomes" id="UP000655225">
    <property type="component" value="Unassembled WGS sequence"/>
</dbReference>
<organism evidence="1 2">
    <name type="scientific">Tetracentron sinense</name>
    <name type="common">Spur-leaf</name>
    <dbReference type="NCBI Taxonomy" id="13715"/>
    <lineage>
        <taxon>Eukaryota</taxon>
        <taxon>Viridiplantae</taxon>
        <taxon>Streptophyta</taxon>
        <taxon>Embryophyta</taxon>
        <taxon>Tracheophyta</taxon>
        <taxon>Spermatophyta</taxon>
        <taxon>Magnoliopsida</taxon>
        <taxon>Trochodendrales</taxon>
        <taxon>Trochodendraceae</taxon>
        <taxon>Tetracentron</taxon>
    </lineage>
</organism>
<sequence>MCIIVAAGILPFCDEPKDNDGVVSALSNTEFSSPLQVTPLFRSLAAGIPSPKFSESERNFLLKTLGLGSPSPNPGANLSQPPPCRRALLHSL</sequence>
<gene>
    <name evidence="1" type="ORF">HHK36_015307</name>
</gene>
<accession>A0A834ZB13</accession>
<name>A0A834ZB13_TETSI</name>
<protein>
    <submittedName>
        <fullName evidence="1">Uncharacterized protein</fullName>
    </submittedName>
</protein>
<reference evidence="1 2" key="1">
    <citation type="submission" date="2020-04" db="EMBL/GenBank/DDBJ databases">
        <title>Plant Genome Project.</title>
        <authorList>
            <person name="Zhang R.-G."/>
        </authorList>
    </citation>
    <scope>NUCLEOTIDE SEQUENCE [LARGE SCALE GENOMIC DNA]</scope>
    <source>
        <strain evidence="1">YNK0</strain>
        <tissue evidence="1">Leaf</tissue>
    </source>
</reference>
<evidence type="ECO:0000313" key="1">
    <source>
        <dbReference type="EMBL" id="KAF8399442.1"/>
    </source>
</evidence>
<comment type="caution">
    <text evidence="1">The sequence shown here is derived from an EMBL/GenBank/DDBJ whole genome shotgun (WGS) entry which is preliminary data.</text>
</comment>
<evidence type="ECO:0000313" key="2">
    <source>
        <dbReference type="Proteomes" id="UP000655225"/>
    </source>
</evidence>
<dbReference type="EMBL" id="JABCRI010000010">
    <property type="protein sequence ID" value="KAF8399442.1"/>
    <property type="molecule type" value="Genomic_DNA"/>
</dbReference>
<dbReference type="OrthoDB" id="2143914at2759"/>
<dbReference type="AlphaFoldDB" id="A0A834ZB13"/>
<keyword evidence="2" id="KW-1185">Reference proteome</keyword>